<sequence>MEGTKMNKQERESMLYDEFEKFTSKPGESIHSYYLRYAKLINDMNMIPMSMTPMQINTKFVNHLQSEWSRFVTAAKQARDLHSVTFDQLYAFLKPNKRDAKESQGYAGNAGNNQALGAWVINAVGNTGANQPRDFLADSLEETDNCEDLQLQATTNFKVDYFDPYDLDCDDKATAIAIFMANLSLVGSLNDDTVAPRYDFDTLSKVPHYDTYHDSDVLNSNIQELGYIENIISINESYDELKGNSDVIYCGV</sequence>
<comment type="caution">
    <text evidence="1">The sequence shown here is derived from an EMBL/GenBank/DDBJ whole genome shotgun (WGS) entry which is preliminary data.</text>
</comment>
<evidence type="ECO:0000313" key="2">
    <source>
        <dbReference type="Proteomes" id="UP001151760"/>
    </source>
</evidence>
<organism evidence="1 2">
    <name type="scientific">Tanacetum coccineum</name>
    <dbReference type="NCBI Taxonomy" id="301880"/>
    <lineage>
        <taxon>Eukaryota</taxon>
        <taxon>Viridiplantae</taxon>
        <taxon>Streptophyta</taxon>
        <taxon>Embryophyta</taxon>
        <taxon>Tracheophyta</taxon>
        <taxon>Spermatophyta</taxon>
        <taxon>Magnoliopsida</taxon>
        <taxon>eudicotyledons</taxon>
        <taxon>Gunneridae</taxon>
        <taxon>Pentapetalae</taxon>
        <taxon>asterids</taxon>
        <taxon>campanulids</taxon>
        <taxon>Asterales</taxon>
        <taxon>Asteraceae</taxon>
        <taxon>Asteroideae</taxon>
        <taxon>Anthemideae</taxon>
        <taxon>Anthemidinae</taxon>
        <taxon>Tanacetum</taxon>
    </lineage>
</organism>
<gene>
    <name evidence="1" type="ORF">Tco_0751301</name>
</gene>
<keyword evidence="2" id="KW-1185">Reference proteome</keyword>
<dbReference type="Proteomes" id="UP001151760">
    <property type="component" value="Unassembled WGS sequence"/>
</dbReference>
<evidence type="ECO:0008006" key="3">
    <source>
        <dbReference type="Google" id="ProtNLM"/>
    </source>
</evidence>
<reference evidence="1" key="2">
    <citation type="submission" date="2022-01" db="EMBL/GenBank/DDBJ databases">
        <authorList>
            <person name="Yamashiro T."/>
            <person name="Shiraishi A."/>
            <person name="Satake H."/>
            <person name="Nakayama K."/>
        </authorList>
    </citation>
    <scope>NUCLEOTIDE SEQUENCE</scope>
</reference>
<proteinExistence type="predicted"/>
<dbReference type="EMBL" id="BQNB010011000">
    <property type="protein sequence ID" value="GJS84760.1"/>
    <property type="molecule type" value="Genomic_DNA"/>
</dbReference>
<protein>
    <recommendedName>
        <fullName evidence="3">Integrase, catalytic region, zinc finger, CCHC-type, peptidase aspartic, catalytic</fullName>
    </recommendedName>
</protein>
<evidence type="ECO:0000313" key="1">
    <source>
        <dbReference type="EMBL" id="GJS84760.1"/>
    </source>
</evidence>
<name>A0ABQ4Z6P5_9ASTR</name>
<reference evidence="1" key="1">
    <citation type="journal article" date="2022" name="Int. J. Mol. Sci.">
        <title>Draft Genome of Tanacetum Coccineum: Genomic Comparison of Closely Related Tanacetum-Family Plants.</title>
        <authorList>
            <person name="Yamashiro T."/>
            <person name="Shiraishi A."/>
            <person name="Nakayama K."/>
            <person name="Satake H."/>
        </authorList>
    </citation>
    <scope>NUCLEOTIDE SEQUENCE</scope>
</reference>
<accession>A0ABQ4Z6P5</accession>